<evidence type="ECO:0000256" key="1">
    <source>
        <dbReference type="ARBA" id="ARBA00022574"/>
    </source>
</evidence>
<accession>A0A165GDP7</accession>
<dbReference type="AlphaFoldDB" id="A0A165GDP7"/>
<dbReference type="InterPro" id="IPR039328">
    <property type="entry name" value="WDR89"/>
</dbReference>
<name>A0A165GDP7_XYLHT</name>
<evidence type="ECO:0000256" key="2">
    <source>
        <dbReference type="ARBA" id="ARBA00022737"/>
    </source>
</evidence>
<dbReference type="PROSITE" id="PS50082">
    <property type="entry name" value="WD_REPEATS_2"/>
    <property type="match status" value="2"/>
</dbReference>
<keyword evidence="6" id="KW-1185">Reference proteome</keyword>
<dbReference type="InterPro" id="IPR036322">
    <property type="entry name" value="WD40_repeat_dom_sf"/>
</dbReference>
<dbReference type="OMA" id="PLGCEYV"/>
<dbReference type="GeneID" id="28901235"/>
<keyword evidence="1 3" id="KW-0853">WD repeat</keyword>
<dbReference type="SUPFAM" id="SSF50978">
    <property type="entry name" value="WD40 repeat-like"/>
    <property type="match status" value="1"/>
</dbReference>
<dbReference type="PROSITE" id="PS50294">
    <property type="entry name" value="WD_REPEATS_REGION"/>
    <property type="match status" value="1"/>
</dbReference>
<evidence type="ECO:0000256" key="4">
    <source>
        <dbReference type="SAM" id="MobiDB-lite"/>
    </source>
</evidence>
<dbReference type="InterPro" id="IPR019775">
    <property type="entry name" value="WD40_repeat_CS"/>
</dbReference>
<dbReference type="InterPro" id="IPR001680">
    <property type="entry name" value="WD40_rpt"/>
</dbReference>
<keyword evidence="2" id="KW-0677">Repeat</keyword>
<gene>
    <name evidence="5" type="ORF">L228DRAFT_283256</name>
</gene>
<dbReference type="Pfam" id="PF00400">
    <property type="entry name" value="WD40"/>
    <property type="match status" value="3"/>
</dbReference>
<protein>
    <submittedName>
        <fullName evidence="5">WD40 repeat-like protein</fullName>
    </submittedName>
</protein>
<dbReference type="EMBL" id="KV407459">
    <property type="protein sequence ID" value="KZF22067.1"/>
    <property type="molecule type" value="Genomic_DNA"/>
</dbReference>
<feature type="region of interest" description="Disordered" evidence="4">
    <location>
        <begin position="339"/>
        <end position="371"/>
    </location>
</feature>
<feature type="repeat" description="WD" evidence="3">
    <location>
        <begin position="152"/>
        <end position="185"/>
    </location>
</feature>
<reference evidence="5 6" key="1">
    <citation type="journal article" date="2016" name="Fungal Biol.">
        <title>The genome of Xylona heveae provides a window into fungal endophytism.</title>
        <authorList>
            <person name="Gazis R."/>
            <person name="Kuo A."/>
            <person name="Riley R."/>
            <person name="LaButti K."/>
            <person name="Lipzen A."/>
            <person name="Lin J."/>
            <person name="Amirebrahimi M."/>
            <person name="Hesse C.N."/>
            <person name="Spatafora J.W."/>
            <person name="Henrissat B."/>
            <person name="Hainaut M."/>
            <person name="Grigoriev I.V."/>
            <person name="Hibbett D.S."/>
        </authorList>
    </citation>
    <scope>NUCLEOTIDE SEQUENCE [LARGE SCALE GENOMIC DNA]</scope>
    <source>
        <strain evidence="5 6">TC161</strain>
    </source>
</reference>
<feature type="repeat" description="WD" evidence="3">
    <location>
        <begin position="67"/>
        <end position="97"/>
    </location>
</feature>
<dbReference type="FunCoup" id="A0A165GDP7">
    <property type="interactions" value="701"/>
</dbReference>
<dbReference type="PROSITE" id="PS00678">
    <property type="entry name" value="WD_REPEATS_1"/>
    <property type="match status" value="1"/>
</dbReference>
<dbReference type="InParanoid" id="A0A165GDP7"/>
<dbReference type="Gene3D" id="2.130.10.10">
    <property type="entry name" value="YVTN repeat-like/Quinoprotein amine dehydrogenase"/>
    <property type="match status" value="2"/>
</dbReference>
<dbReference type="OrthoDB" id="25131at2759"/>
<evidence type="ECO:0000256" key="3">
    <source>
        <dbReference type="PROSITE-ProRule" id="PRU00221"/>
    </source>
</evidence>
<dbReference type="PANTHER" id="PTHR22889:SF0">
    <property type="entry name" value="WD REPEAT-CONTAINING PROTEIN 89"/>
    <property type="match status" value="1"/>
</dbReference>
<dbReference type="Proteomes" id="UP000076632">
    <property type="component" value="Unassembled WGS sequence"/>
</dbReference>
<dbReference type="RefSeq" id="XP_018187622.1">
    <property type="nucleotide sequence ID" value="XM_018336098.1"/>
</dbReference>
<sequence>MTTLNAYQSSDLSLPSDSYIYSVVPTSTGLAAISSDDSLRLFGRENLRLLSGGVLKRVHQGVTCLKAFDEGGNILATAGSDGLVRTWDIRSGGNVHTFDKGYNGSILSLECCSASSTIVAGTELITKPREDPQASVMFWDIRSTASPRQKYTDSHNDDVTELQFHPTNHSLLVSGSTDGLVNVYNCNITDEEDALIQVINHGSSIHRAGFLNDKDIFALSHDETLSMYQLTDPDNEDEAPSPIVFGDIRGRLGCEYAIGVFMTEEGAILGIGNHSEHRLELVRMDQRPQWTLDQMPTLKLTDAHGDEIVRSLYIDTKSSTIYSSGEDGQVRAWKFPSNKEENMDGLKSSDDGHLSARRRKGASKGGRFNPY</sequence>
<evidence type="ECO:0000313" key="6">
    <source>
        <dbReference type="Proteomes" id="UP000076632"/>
    </source>
</evidence>
<evidence type="ECO:0000313" key="5">
    <source>
        <dbReference type="EMBL" id="KZF22067.1"/>
    </source>
</evidence>
<dbReference type="PANTHER" id="PTHR22889">
    <property type="entry name" value="WD REPEAT-CONTAINING PROTEIN 89"/>
    <property type="match status" value="1"/>
</dbReference>
<dbReference type="InterPro" id="IPR015943">
    <property type="entry name" value="WD40/YVTN_repeat-like_dom_sf"/>
</dbReference>
<organism evidence="5 6">
    <name type="scientific">Xylona heveae (strain CBS 132557 / TC161)</name>
    <dbReference type="NCBI Taxonomy" id="1328760"/>
    <lineage>
        <taxon>Eukaryota</taxon>
        <taxon>Fungi</taxon>
        <taxon>Dikarya</taxon>
        <taxon>Ascomycota</taxon>
        <taxon>Pezizomycotina</taxon>
        <taxon>Xylonomycetes</taxon>
        <taxon>Xylonales</taxon>
        <taxon>Xylonaceae</taxon>
        <taxon>Xylona</taxon>
    </lineage>
</organism>
<dbReference type="STRING" id="1328760.A0A165GDP7"/>
<dbReference type="SMART" id="SM00320">
    <property type="entry name" value="WD40"/>
    <property type="match status" value="4"/>
</dbReference>
<feature type="compositionally biased region" description="Basic and acidic residues" evidence="4">
    <location>
        <begin position="339"/>
        <end position="354"/>
    </location>
</feature>
<proteinExistence type="predicted"/>